<dbReference type="InParanoid" id="A0A067Q0F8"/>
<dbReference type="STRING" id="933084.A0A067Q0F8"/>
<name>A0A067Q0F8_9AGAM</name>
<dbReference type="OrthoDB" id="2565179at2759"/>
<sequence length="1104" mass="123397">MLRWGLSTLRTVGGRGTPPLPIRFYASVAPLRHPRRIAHAAHIGPLTLAVDSKSASPSHELDLADVRCVVTPSAFVGPSSSPVCLSGVERARTHATSKTTSRPPTHVAGPPGGGHEAPDHVASPLIPPVSPASRLKENRNHTPTVPLRVHNVRPTAPLPSDLLHTFLYWRNLASPTPTKYTADTLISLYLHVKSRSELHCLTSSNKTILISLLGSLSISSPGQPLPDCVYIQPFASQMDKHSFRPHWSVILELVGDKEGSGSDLSHSDRYWAMRAHIETARRQADCRSPSHPISADIPSAARVHYSRLFPFICDPEVHLPYLEALVSHGSTCLHETTEHICALMSRLEWCHPLYVEFFFHIALRYGNTLPKPLKSLLLSTLSGRLAKNLQGFEDTHPVIVEEKEKGTERHVPLTCRSLVRCLSDAIFSSPECLAVSLHAQAKDWLISTGSRIFSLDPADEGFTLQWNNLLLLGMLHTDPDAHPPLDGAMWSCSHPNVTRVEVDWQVVLVLGLLDKSFGGNLPISDDTKGGIRQLLSTVWQTWVSVDDDCRPPFVVASVLSIFLRLSGIIGDPHLKNTCHNYFLSSSLCPVDLGRRRVVESVIIEHMVASVGCGTREWDSLFSPFGDIMEGDASWRSTIGCMVLCRLMRRRSDSSEALFLLASRSGITLSGEVMFARGRQFLSLGHLDPAIHILTDNRLSDAQISKLFGHICLALAQRRSVYLHPQISAALVDVLGKISVASLFQEFRGGVEYICIVLSRCGFVKPVFSTVQAIHQASPTHPSKGFYFRYLKVLLTHRQYRLAARFVASVIKSRPYEAPLWHSRLLYALFWGRASRMASRTATILRQVAPTRFPYVSPTRLLYERSKPNMVASLWLLRRLGTDSNPTFIRYALHMTLQAGRIRAALKLFDRVRSEIDPPLRTVLGNMILHTHLLRRSVRNARQVRKILSSLDSLIKEHGFIPDRVTANIVVKAILRWDTAVDADLVRGLFDHLIRNGYPAGSRGGKAPFGTAPSAFPHKFRLPTIDQQLSFKRHVRPLYRMFIKAFHLRGDFHGAKVVIGILRDVKRQKMGEMEIRERARQRGRRRVIGKYHTSVEEMDVPPRQS</sequence>
<protein>
    <submittedName>
        <fullName evidence="2">Uncharacterized protein</fullName>
    </submittedName>
</protein>
<reference evidence="3" key="1">
    <citation type="journal article" date="2014" name="Proc. Natl. Acad. Sci. U.S.A.">
        <title>Extensive sampling of basidiomycete genomes demonstrates inadequacy of the white-rot/brown-rot paradigm for wood decay fungi.</title>
        <authorList>
            <person name="Riley R."/>
            <person name="Salamov A.A."/>
            <person name="Brown D.W."/>
            <person name="Nagy L.G."/>
            <person name="Floudas D."/>
            <person name="Held B.W."/>
            <person name="Levasseur A."/>
            <person name="Lombard V."/>
            <person name="Morin E."/>
            <person name="Otillar R."/>
            <person name="Lindquist E.A."/>
            <person name="Sun H."/>
            <person name="LaButti K.M."/>
            <person name="Schmutz J."/>
            <person name="Jabbour D."/>
            <person name="Luo H."/>
            <person name="Baker S.E."/>
            <person name="Pisabarro A.G."/>
            <person name="Walton J.D."/>
            <person name="Blanchette R.A."/>
            <person name="Henrissat B."/>
            <person name="Martin F."/>
            <person name="Cullen D."/>
            <person name="Hibbett D.S."/>
            <person name="Grigoriev I.V."/>
        </authorList>
    </citation>
    <scope>NUCLEOTIDE SEQUENCE [LARGE SCALE GENOMIC DNA]</scope>
    <source>
        <strain evidence="3">MUCL 33604</strain>
    </source>
</reference>
<evidence type="ECO:0000313" key="2">
    <source>
        <dbReference type="EMBL" id="KDQ56962.1"/>
    </source>
</evidence>
<proteinExistence type="predicted"/>
<feature type="region of interest" description="Disordered" evidence="1">
    <location>
        <begin position="90"/>
        <end position="119"/>
    </location>
</feature>
<evidence type="ECO:0000313" key="3">
    <source>
        <dbReference type="Proteomes" id="UP000027265"/>
    </source>
</evidence>
<dbReference type="Gene3D" id="1.25.40.10">
    <property type="entry name" value="Tetratricopeptide repeat domain"/>
    <property type="match status" value="1"/>
</dbReference>
<dbReference type="Proteomes" id="UP000027265">
    <property type="component" value="Unassembled WGS sequence"/>
</dbReference>
<keyword evidence="3" id="KW-1185">Reference proteome</keyword>
<dbReference type="InterPro" id="IPR011990">
    <property type="entry name" value="TPR-like_helical_dom_sf"/>
</dbReference>
<accession>A0A067Q0F8</accession>
<evidence type="ECO:0000256" key="1">
    <source>
        <dbReference type="SAM" id="MobiDB-lite"/>
    </source>
</evidence>
<organism evidence="2 3">
    <name type="scientific">Jaapia argillacea MUCL 33604</name>
    <dbReference type="NCBI Taxonomy" id="933084"/>
    <lineage>
        <taxon>Eukaryota</taxon>
        <taxon>Fungi</taxon>
        <taxon>Dikarya</taxon>
        <taxon>Basidiomycota</taxon>
        <taxon>Agaricomycotina</taxon>
        <taxon>Agaricomycetes</taxon>
        <taxon>Agaricomycetidae</taxon>
        <taxon>Jaapiales</taxon>
        <taxon>Jaapiaceae</taxon>
        <taxon>Jaapia</taxon>
    </lineage>
</organism>
<feature type="compositionally biased region" description="Polar residues" evidence="1">
    <location>
        <begin position="94"/>
        <end position="103"/>
    </location>
</feature>
<dbReference type="AlphaFoldDB" id="A0A067Q0F8"/>
<dbReference type="HOGENOM" id="CLU_295789_0_0_1"/>
<dbReference type="EMBL" id="KL197720">
    <property type="protein sequence ID" value="KDQ56962.1"/>
    <property type="molecule type" value="Genomic_DNA"/>
</dbReference>
<gene>
    <name evidence="2" type="ORF">JAAARDRAFT_207324</name>
</gene>